<organism evidence="2 3">
    <name type="scientific">Sphingobacterium lactis</name>
    <dbReference type="NCBI Taxonomy" id="797291"/>
    <lineage>
        <taxon>Bacteria</taxon>
        <taxon>Pseudomonadati</taxon>
        <taxon>Bacteroidota</taxon>
        <taxon>Sphingobacteriia</taxon>
        <taxon>Sphingobacteriales</taxon>
        <taxon>Sphingobacteriaceae</taxon>
        <taxon>Sphingobacterium</taxon>
    </lineage>
</organism>
<feature type="chain" id="PRO_5009290143" description="NlpE N-terminal domain-containing protein" evidence="1">
    <location>
        <begin position="26"/>
        <end position="155"/>
    </location>
</feature>
<dbReference type="PROSITE" id="PS51257">
    <property type="entry name" value="PROKAR_LIPOPROTEIN"/>
    <property type="match status" value="1"/>
</dbReference>
<feature type="signal peptide" evidence="1">
    <location>
        <begin position="1"/>
        <end position="25"/>
    </location>
</feature>
<gene>
    <name evidence="2" type="ORF">SAMN05421877_105237</name>
</gene>
<evidence type="ECO:0000256" key="1">
    <source>
        <dbReference type="SAM" id="SignalP"/>
    </source>
</evidence>
<dbReference type="OrthoDB" id="794403at2"/>
<evidence type="ECO:0000313" key="2">
    <source>
        <dbReference type="EMBL" id="SEG18875.1"/>
    </source>
</evidence>
<protein>
    <recommendedName>
        <fullName evidence="4">NlpE N-terminal domain-containing protein</fullName>
    </recommendedName>
</protein>
<reference evidence="3" key="1">
    <citation type="submission" date="2016-10" db="EMBL/GenBank/DDBJ databases">
        <authorList>
            <person name="Varghese N."/>
            <person name="Submissions S."/>
        </authorList>
    </citation>
    <scope>NUCLEOTIDE SEQUENCE [LARGE SCALE GENOMIC DNA]</scope>
    <source>
        <strain evidence="3">DSM 22361</strain>
    </source>
</reference>
<keyword evidence="3" id="KW-1185">Reference proteome</keyword>
<evidence type="ECO:0000313" key="3">
    <source>
        <dbReference type="Proteomes" id="UP000236731"/>
    </source>
</evidence>
<evidence type="ECO:0008006" key="4">
    <source>
        <dbReference type="Google" id="ProtNLM"/>
    </source>
</evidence>
<accession>A0A1H5Y4Y7</accession>
<proteinExistence type="predicted"/>
<name>A0A1H5Y4Y7_9SPHI</name>
<sequence>MRKKLIPVFAVPFILAGMISCGNNAGDGQAAGGDKEKKAWTAAELAGKYSFAQGKDTILMDLRNQQDSLIGELSYSFDEKDRNNGEFRGVVQDSLVVGEYHFTSEGMNSVREIVFGIVPEGLVEGFGDVEEQDSLMVFKDKSTLRFDHGMILKKQ</sequence>
<dbReference type="RefSeq" id="WP_103906138.1">
    <property type="nucleotide sequence ID" value="NZ_CP049246.1"/>
</dbReference>
<dbReference type="Proteomes" id="UP000236731">
    <property type="component" value="Unassembled WGS sequence"/>
</dbReference>
<dbReference type="AlphaFoldDB" id="A0A1H5Y4Y7"/>
<dbReference type="EMBL" id="FNUT01000005">
    <property type="protein sequence ID" value="SEG18875.1"/>
    <property type="molecule type" value="Genomic_DNA"/>
</dbReference>
<keyword evidence="1" id="KW-0732">Signal</keyword>